<sequence>MIRRSPSRRRRSANRVRCCVHAARLPVTGAGVKEGTTTTGGGGVLYFSFLAETIGPDLLPTLPTTTLTCLLTLLSVMVQSHTPNPPSLLISKNFGRGNPGAESCRSEASRVPGILSSSELPLPYHTPHP</sequence>
<accession>A0A6G1GYY3</accession>
<gene>
    <name evidence="2" type="ORF">K402DRAFT_96740</name>
</gene>
<dbReference type="AlphaFoldDB" id="A0A6G1GYY3"/>
<organism evidence="2 3">
    <name type="scientific">Aulographum hederae CBS 113979</name>
    <dbReference type="NCBI Taxonomy" id="1176131"/>
    <lineage>
        <taxon>Eukaryota</taxon>
        <taxon>Fungi</taxon>
        <taxon>Dikarya</taxon>
        <taxon>Ascomycota</taxon>
        <taxon>Pezizomycotina</taxon>
        <taxon>Dothideomycetes</taxon>
        <taxon>Pleosporomycetidae</taxon>
        <taxon>Aulographales</taxon>
        <taxon>Aulographaceae</taxon>
    </lineage>
</organism>
<dbReference type="Proteomes" id="UP000800041">
    <property type="component" value="Unassembled WGS sequence"/>
</dbReference>
<dbReference type="EMBL" id="ML977159">
    <property type="protein sequence ID" value="KAF1985980.1"/>
    <property type="molecule type" value="Genomic_DNA"/>
</dbReference>
<protein>
    <submittedName>
        <fullName evidence="2">Uncharacterized protein</fullName>
    </submittedName>
</protein>
<name>A0A6G1GYY3_9PEZI</name>
<evidence type="ECO:0000313" key="2">
    <source>
        <dbReference type="EMBL" id="KAF1985980.1"/>
    </source>
</evidence>
<keyword evidence="3" id="KW-1185">Reference proteome</keyword>
<feature type="region of interest" description="Disordered" evidence="1">
    <location>
        <begin position="90"/>
        <end position="110"/>
    </location>
</feature>
<evidence type="ECO:0000313" key="3">
    <source>
        <dbReference type="Proteomes" id="UP000800041"/>
    </source>
</evidence>
<evidence type="ECO:0000256" key="1">
    <source>
        <dbReference type="SAM" id="MobiDB-lite"/>
    </source>
</evidence>
<reference evidence="2" key="1">
    <citation type="journal article" date="2020" name="Stud. Mycol.">
        <title>101 Dothideomycetes genomes: a test case for predicting lifestyles and emergence of pathogens.</title>
        <authorList>
            <person name="Haridas S."/>
            <person name="Albert R."/>
            <person name="Binder M."/>
            <person name="Bloem J."/>
            <person name="Labutti K."/>
            <person name="Salamov A."/>
            <person name="Andreopoulos B."/>
            <person name="Baker S."/>
            <person name="Barry K."/>
            <person name="Bills G."/>
            <person name="Bluhm B."/>
            <person name="Cannon C."/>
            <person name="Castanera R."/>
            <person name="Culley D."/>
            <person name="Daum C."/>
            <person name="Ezra D."/>
            <person name="Gonzalez J."/>
            <person name="Henrissat B."/>
            <person name="Kuo A."/>
            <person name="Liang C."/>
            <person name="Lipzen A."/>
            <person name="Lutzoni F."/>
            <person name="Magnuson J."/>
            <person name="Mondo S."/>
            <person name="Nolan M."/>
            <person name="Ohm R."/>
            <person name="Pangilinan J."/>
            <person name="Park H.-J."/>
            <person name="Ramirez L."/>
            <person name="Alfaro M."/>
            <person name="Sun H."/>
            <person name="Tritt A."/>
            <person name="Yoshinaga Y."/>
            <person name="Zwiers L.-H."/>
            <person name="Turgeon B."/>
            <person name="Goodwin S."/>
            <person name="Spatafora J."/>
            <person name="Crous P."/>
            <person name="Grigoriev I."/>
        </authorList>
    </citation>
    <scope>NUCLEOTIDE SEQUENCE</scope>
    <source>
        <strain evidence="2">CBS 113979</strain>
    </source>
</reference>
<proteinExistence type="predicted"/>